<dbReference type="EMBL" id="CDMZ01003146">
    <property type="protein sequence ID" value="CEM45284.1"/>
    <property type="molecule type" value="Genomic_DNA"/>
</dbReference>
<feature type="compositionally biased region" description="Basic and acidic residues" evidence="1">
    <location>
        <begin position="476"/>
        <end position="486"/>
    </location>
</feature>
<feature type="region of interest" description="Disordered" evidence="1">
    <location>
        <begin position="467"/>
        <end position="486"/>
    </location>
</feature>
<evidence type="ECO:0000313" key="2">
    <source>
        <dbReference type="EMBL" id="CEM45284.1"/>
    </source>
</evidence>
<proteinExistence type="predicted"/>
<dbReference type="VEuPathDB" id="CryptoDB:Cvel_7458"/>
<dbReference type="AlphaFoldDB" id="A0A0G4HM90"/>
<organism evidence="2">
    <name type="scientific">Chromera velia CCMP2878</name>
    <dbReference type="NCBI Taxonomy" id="1169474"/>
    <lineage>
        <taxon>Eukaryota</taxon>
        <taxon>Sar</taxon>
        <taxon>Alveolata</taxon>
        <taxon>Colpodellida</taxon>
        <taxon>Chromeraceae</taxon>
        <taxon>Chromera</taxon>
    </lineage>
</organism>
<accession>A0A0G4HM90</accession>
<name>A0A0G4HM90_9ALVE</name>
<protein>
    <submittedName>
        <fullName evidence="2">Uncharacterized protein</fullName>
    </submittedName>
</protein>
<sequence length="501" mass="57007">MHQLTPRLSATALLLSYEQRRTLPAGRTEIRIKRFDFVSQCTGLFRTGSRTPINMKVLLGAIAIAGCVLPATCRVGLFEASETQKINWTDTDMIKMKNWDNLTKKIDYSYIASDPLSTDLINERAEALYSQVEAKHQLASALKFKAGDAYFGRVFSRAAIEAIVRPFADKSYFEIEVEYKKTLSLGGPTNQGTLAGKYVGNTYKKLRYIAMKYVLPGLVKDSTGKRQMEHMGGKLTIRNLFEKFCVWTRAEFATQMTELGSMKEEPDEKKVEDMKEHLNEAIICDGLEGLRNNDNFQGLLTDLSPRLYEYQKAFNILDPRPWWSKLFTGYKLKIVDCQDVISRWTPFYYCVPYASVYVKVGARGLASTWAHMVLKETGAEVAGIAYAPTYGTGFIAGGDIDKGAYIFGKIVEAQLGLKKVQEEALEAIDKGFEEAEKSESFKKFEDFQKEFDSFDWEKKDFGWDEDFDFGKEEEEEKNKKDDSPGHVEMIRQAMDFMLLVQ</sequence>
<evidence type="ECO:0000256" key="1">
    <source>
        <dbReference type="SAM" id="MobiDB-lite"/>
    </source>
</evidence>
<reference evidence="2" key="1">
    <citation type="submission" date="2014-11" db="EMBL/GenBank/DDBJ databases">
        <authorList>
            <person name="Otto D Thomas"/>
            <person name="Naeem Raeece"/>
        </authorList>
    </citation>
    <scope>NUCLEOTIDE SEQUENCE</scope>
</reference>
<gene>
    <name evidence="2" type="ORF">Cvel_7458</name>
</gene>